<dbReference type="Pfam" id="PF02445">
    <property type="entry name" value="NadA"/>
    <property type="match status" value="1"/>
</dbReference>
<sequence length="125" mass="13612">MQEVVDAADLSGSTEFIIRTIQAASAGERWSVATEVHLVARIARAAAERGVHVELLSGCQCLCTTMYRIDQPHLAWALDALAEGRVVNEIRVHKDARVLARSALDRMLALTESSAVRSDSARLVD</sequence>
<dbReference type="GO" id="GO:0051539">
    <property type="term" value="F:4 iron, 4 sulfur cluster binding"/>
    <property type="evidence" value="ECO:0007669"/>
    <property type="project" value="InterPro"/>
</dbReference>
<organism evidence="1">
    <name type="scientific">uncultured bacterium CBNPD1 BAC clone 543</name>
    <dbReference type="NCBI Taxonomy" id="417308"/>
    <lineage>
        <taxon>Bacteria</taxon>
        <taxon>environmental samples</taxon>
    </lineage>
</organism>
<name>B1N6I0_9BACT</name>
<dbReference type="GO" id="GO:0008987">
    <property type="term" value="F:quinolinate synthetase A activity"/>
    <property type="evidence" value="ECO:0007669"/>
    <property type="project" value="InterPro"/>
</dbReference>
<dbReference type="EMBL" id="EF157668">
    <property type="protein sequence ID" value="ABM53526.1"/>
    <property type="molecule type" value="Genomic_DNA"/>
</dbReference>
<dbReference type="InterPro" id="IPR036094">
    <property type="entry name" value="NadA_sf"/>
</dbReference>
<proteinExistence type="predicted"/>
<evidence type="ECO:0000313" key="1">
    <source>
        <dbReference type="EMBL" id="ABM53526.1"/>
    </source>
</evidence>
<dbReference type="GO" id="GO:0009435">
    <property type="term" value="P:NAD+ biosynthetic process"/>
    <property type="evidence" value="ECO:0007669"/>
    <property type="project" value="UniProtKB-UniPathway"/>
</dbReference>
<reference evidence="1" key="1">
    <citation type="journal article" date="2008" name="FEMS Microbiol. Ecol.">
        <title>Metagenomic analysis of a freshwater toxic cyanobacteria bloom.</title>
        <authorList>
            <person name="Pope P.B."/>
            <person name="Patel B.K."/>
        </authorList>
    </citation>
    <scope>NUCLEOTIDE SEQUENCE</scope>
</reference>
<protein>
    <submittedName>
        <fullName evidence="1">Putative quinolinate synthetase A</fullName>
    </submittedName>
</protein>
<dbReference type="InterPro" id="IPR003473">
    <property type="entry name" value="NadA"/>
</dbReference>
<accession>B1N6I0</accession>
<dbReference type="UniPathway" id="UPA00253">
    <property type="reaction ID" value="UER00327"/>
</dbReference>
<dbReference type="AlphaFoldDB" id="B1N6I0"/>
<dbReference type="Gene3D" id="3.40.50.10800">
    <property type="entry name" value="NadA-like"/>
    <property type="match status" value="1"/>
</dbReference>
<dbReference type="SUPFAM" id="SSF142754">
    <property type="entry name" value="NadA-like"/>
    <property type="match status" value="1"/>
</dbReference>